<dbReference type="OrthoDB" id="3295178at2"/>
<evidence type="ECO:0000313" key="3">
    <source>
        <dbReference type="EMBL" id="VYU10904.1"/>
    </source>
</evidence>
<dbReference type="AlphaFoldDB" id="A0A6N3C6E3"/>
<evidence type="ECO:0000259" key="2">
    <source>
        <dbReference type="Pfam" id="PF05360"/>
    </source>
</evidence>
<dbReference type="GO" id="GO:0006974">
    <property type="term" value="P:DNA damage response"/>
    <property type="evidence" value="ECO:0007669"/>
    <property type="project" value="TreeGrafter"/>
</dbReference>
<proteinExistence type="predicted"/>
<keyword evidence="1" id="KW-0812">Transmembrane</keyword>
<dbReference type="PANTHER" id="PTHR37290">
    <property type="entry name" value="INNER MEMBRANE PROTEIN YIAA-RELATED"/>
    <property type="match status" value="1"/>
</dbReference>
<dbReference type="RefSeq" id="WP_044183191.1">
    <property type="nucleotide sequence ID" value="NZ_CABKSF010000004.1"/>
</dbReference>
<protein>
    <submittedName>
        <fullName evidence="3">Inner membrane protein YiaA</fullName>
    </submittedName>
</protein>
<gene>
    <name evidence="3" type="primary">yiaA</name>
    <name evidence="3" type="ORF">EMLFYP7_01423</name>
</gene>
<sequence length="147" mass="16410">MDKNAAHFSPAFNIVSWIALMGGVIAYLVGLWNAQMELNERGYYFAVLVLGLFAAASYQKTVRDKYEGIPTTSIYYMMCLVAFIIAVGLLLVGLWNATLLLSEKGFYGLAFFLSLFGVVAVQKNVRDGWVMTEPEPEPVQHVNDMQE</sequence>
<organism evidence="3">
    <name type="scientific">Phytobacter massiliensis</name>
    <dbReference type="NCBI Taxonomy" id="1485952"/>
    <lineage>
        <taxon>Bacteria</taxon>
        <taxon>Pseudomonadati</taxon>
        <taxon>Pseudomonadota</taxon>
        <taxon>Gammaproteobacteria</taxon>
        <taxon>Enterobacterales</taxon>
        <taxon>Enterobacteriaceae</taxon>
        <taxon>Phytobacter</taxon>
    </lineage>
</organism>
<feature type="domain" description="YiaAB two helix" evidence="2">
    <location>
        <begin position="12"/>
        <end position="64"/>
    </location>
</feature>
<dbReference type="InterPro" id="IPR008024">
    <property type="entry name" value="YiaAB"/>
</dbReference>
<feature type="transmembrane region" description="Helical" evidence="1">
    <location>
        <begin position="104"/>
        <end position="121"/>
    </location>
</feature>
<feature type="transmembrane region" description="Helical" evidence="1">
    <location>
        <begin position="12"/>
        <end position="30"/>
    </location>
</feature>
<feature type="transmembrane region" description="Helical" evidence="1">
    <location>
        <begin position="42"/>
        <end position="62"/>
    </location>
</feature>
<name>A0A6N3C6E3_9ENTR</name>
<evidence type="ECO:0000256" key="1">
    <source>
        <dbReference type="SAM" id="Phobius"/>
    </source>
</evidence>
<dbReference type="GO" id="GO:0005886">
    <property type="term" value="C:plasma membrane"/>
    <property type="evidence" value="ECO:0007669"/>
    <property type="project" value="TreeGrafter"/>
</dbReference>
<dbReference type="InterPro" id="IPR038972">
    <property type="entry name" value="YiaA-like"/>
</dbReference>
<keyword evidence="1" id="KW-1133">Transmembrane helix</keyword>
<dbReference type="EMBL" id="CACRTZ010000006">
    <property type="protein sequence ID" value="VYU10904.1"/>
    <property type="molecule type" value="Genomic_DNA"/>
</dbReference>
<dbReference type="PANTHER" id="PTHR37290:SF1">
    <property type="entry name" value="INNER MEMBRANE PROTEIN YIAA"/>
    <property type="match status" value="1"/>
</dbReference>
<feature type="domain" description="YiaAB two helix" evidence="2">
    <location>
        <begin position="75"/>
        <end position="127"/>
    </location>
</feature>
<dbReference type="NCBIfam" id="NF008482">
    <property type="entry name" value="PRK11383.1"/>
    <property type="match status" value="1"/>
</dbReference>
<accession>A0A6N3C6E3</accession>
<keyword evidence="1" id="KW-0472">Membrane</keyword>
<reference evidence="3" key="1">
    <citation type="submission" date="2019-11" db="EMBL/GenBank/DDBJ databases">
        <authorList>
            <person name="Feng L."/>
        </authorList>
    </citation>
    <scope>NUCLEOTIDE SEQUENCE</scope>
    <source>
        <strain evidence="3">EMassiliensisLFYP7</strain>
    </source>
</reference>
<feature type="transmembrane region" description="Helical" evidence="1">
    <location>
        <begin position="74"/>
        <end position="98"/>
    </location>
</feature>
<dbReference type="Pfam" id="PF05360">
    <property type="entry name" value="YiaAB"/>
    <property type="match status" value="2"/>
</dbReference>